<feature type="signal peptide" evidence="1">
    <location>
        <begin position="1"/>
        <end position="24"/>
    </location>
</feature>
<dbReference type="InterPro" id="IPR039090">
    <property type="entry name" value="CD7"/>
</dbReference>
<dbReference type="InterPro" id="IPR036179">
    <property type="entry name" value="Ig-like_dom_sf"/>
</dbReference>
<protein>
    <recommendedName>
        <fullName evidence="4">Immunoglobulin V-set domain-containing protein</fullName>
    </recommendedName>
</protein>
<dbReference type="Proteomes" id="UP000472271">
    <property type="component" value="Chromosome 19"/>
</dbReference>
<dbReference type="SUPFAM" id="SSF48726">
    <property type="entry name" value="Immunoglobulin"/>
    <property type="match status" value="1"/>
</dbReference>
<accession>A0A673CWZ5</accession>
<dbReference type="GO" id="GO:0038023">
    <property type="term" value="F:signaling receptor activity"/>
    <property type="evidence" value="ECO:0007669"/>
    <property type="project" value="InterPro"/>
</dbReference>
<name>A0A673CWZ5_9TELE</name>
<organism evidence="2 3">
    <name type="scientific">Sphaeramia orbicularis</name>
    <name type="common">orbiculate cardinalfish</name>
    <dbReference type="NCBI Taxonomy" id="375764"/>
    <lineage>
        <taxon>Eukaryota</taxon>
        <taxon>Metazoa</taxon>
        <taxon>Chordata</taxon>
        <taxon>Craniata</taxon>
        <taxon>Vertebrata</taxon>
        <taxon>Euteleostomi</taxon>
        <taxon>Actinopterygii</taxon>
        <taxon>Neopterygii</taxon>
        <taxon>Teleostei</taxon>
        <taxon>Neoteleostei</taxon>
        <taxon>Acanthomorphata</taxon>
        <taxon>Gobiaria</taxon>
        <taxon>Kurtiformes</taxon>
        <taxon>Apogonoidei</taxon>
        <taxon>Apogonidae</taxon>
        <taxon>Apogoninae</taxon>
        <taxon>Sphaeramia</taxon>
    </lineage>
</organism>
<dbReference type="Ensembl" id="ENSSORT00005058557.1">
    <property type="protein sequence ID" value="ENSSORP00005057252.1"/>
    <property type="gene ID" value="ENSSORG00005025395.1"/>
</dbReference>
<proteinExistence type="predicted"/>
<dbReference type="AlphaFoldDB" id="A0A673CWZ5"/>
<dbReference type="InterPro" id="IPR013783">
    <property type="entry name" value="Ig-like_fold"/>
</dbReference>
<keyword evidence="3" id="KW-1185">Reference proteome</keyword>
<reference evidence="2" key="1">
    <citation type="submission" date="2019-06" db="EMBL/GenBank/DDBJ databases">
        <authorList>
            <consortium name="Wellcome Sanger Institute Data Sharing"/>
        </authorList>
    </citation>
    <scope>NUCLEOTIDE SEQUENCE [LARGE SCALE GENOMIC DNA]</scope>
</reference>
<reference evidence="2" key="2">
    <citation type="submission" date="2025-08" db="UniProtKB">
        <authorList>
            <consortium name="Ensembl"/>
        </authorList>
    </citation>
    <scope>IDENTIFICATION</scope>
</reference>
<dbReference type="GO" id="GO:0002250">
    <property type="term" value="P:adaptive immune response"/>
    <property type="evidence" value="ECO:0007669"/>
    <property type="project" value="InterPro"/>
</dbReference>
<evidence type="ECO:0008006" key="4">
    <source>
        <dbReference type="Google" id="ProtNLM"/>
    </source>
</evidence>
<dbReference type="Gene3D" id="2.60.40.10">
    <property type="entry name" value="Immunoglobulins"/>
    <property type="match status" value="1"/>
</dbReference>
<reference evidence="2" key="3">
    <citation type="submission" date="2025-09" db="UniProtKB">
        <authorList>
            <consortium name="Ensembl"/>
        </authorList>
    </citation>
    <scope>IDENTIFICATION</scope>
</reference>
<dbReference type="PANTHER" id="PTHR15343">
    <property type="entry name" value="CD7"/>
    <property type="match status" value="1"/>
</dbReference>
<keyword evidence="1" id="KW-0732">Signal</keyword>
<evidence type="ECO:0000313" key="2">
    <source>
        <dbReference type="Ensembl" id="ENSSORP00005057252.1"/>
    </source>
</evidence>
<dbReference type="PANTHER" id="PTHR15343:SF0">
    <property type="entry name" value="T-CELL ANTIGEN CD7"/>
    <property type="match status" value="1"/>
</dbReference>
<feature type="chain" id="PRO_5046371319" description="Immunoglobulin V-set domain-containing protein" evidence="1">
    <location>
        <begin position="25"/>
        <end position="269"/>
    </location>
</feature>
<dbReference type="InParanoid" id="A0A673CWZ5"/>
<evidence type="ECO:0000256" key="1">
    <source>
        <dbReference type="SAM" id="SignalP"/>
    </source>
</evidence>
<dbReference type="GO" id="GO:0016020">
    <property type="term" value="C:membrane"/>
    <property type="evidence" value="ECO:0007669"/>
    <property type="project" value="InterPro"/>
</dbReference>
<evidence type="ECO:0000313" key="3">
    <source>
        <dbReference type="Proteomes" id="UP000472271"/>
    </source>
</evidence>
<sequence>MARLSDVFVLPLSLPLSLLHGVFTHPLPSISPLAPKNISQNPLAITAGVNSSVDITCSTTIKNPFGLSLQRRFQRNSEKTDVMYLAFKNGEVIKVTKAPEFKGRLQHRQSGEGWEFTLTLSLLGLYDTDLYYCSWNEMDSQTYRETTYPSNGTVIIVKGENLQPFVRKSITKHIYLTLLLVTFSPRYFSSQKASACLSPAKISAVFLLNNIRKSNGLQGHLLTAKQLVEGKLPAAEDRSYEQISPFESPAQDSKGVSTLFVFALYFLYR</sequence>